<dbReference type="PANTHER" id="PTHR11245:SF6">
    <property type="entry name" value="DUF19 DOMAIN-CONTAINING PROTEIN"/>
    <property type="match status" value="1"/>
</dbReference>
<keyword evidence="5" id="KW-0732">Signal</keyword>
<reference evidence="7" key="1">
    <citation type="submission" date="2025-08" db="UniProtKB">
        <authorList>
            <consortium name="RefSeq"/>
        </authorList>
    </citation>
    <scope>IDENTIFICATION</scope>
</reference>
<keyword evidence="6" id="KW-1185">Reference proteome</keyword>
<dbReference type="GO" id="GO:0006874">
    <property type="term" value="P:intracellular calcium ion homeostasis"/>
    <property type="evidence" value="ECO:0007669"/>
    <property type="project" value="TreeGrafter"/>
</dbReference>
<evidence type="ECO:0000313" key="6">
    <source>
        <dbReference type="Proteomes" id="UP000515154"/>
    </source>
</evidence>
<evidence type="ECO:0000313" key="7">
    <source>
        <dbReference type="RefSeq" id="XP_036369332.1"/>
    </source>
</evidence>
<dbReference type="GO" id="GO:0005179">
    <property type="term" value="F:hormone activity"/>
    <property type="evidence" value="ECO:0007669"/>
    <property type="project" value="UniProtKB-KW"/>
</dbReference>
<proteinExistence type="inferred from homology"/>
<evidence type="ECO:0000256" key="4">
    <source>
        <dbReference type="ARBA" id="ARBA00023157"/>
    </source>
</evidence>
<organism evidence="6 7">
    <name type="scientific">Octopus sinensis</name>
    <name type="common">East Asian common octopus</name>
    <dbReference type="NCBI Taxonomy" id="2607531"/>
    <lineage>
        <taxon>Eukaryota</taxon>
        <taxon>Metazoa</taxon>
        <taxon>Spiralia</taxon>
        <taxon>Lophotrochozoa</taxon>
        <taxon>Mollusca</taxon>
        <taxon>Cephalopoda</taxon>
        <taxon>Coleoidea</taxon>
        <taxon>Octopodiformes</taxon>
        <taxon>Octopoda</taxon>
        <taxon>Incirrata</taxon>
        <taxon>Octopodidae</taxon>
        <taxon>Octopus</taxon>
    </lineage>
</organism>
<comment type="similarity">
    <text evidence="1">Belongs to the stanniocalcin family.</text>
</comment>
<dbReference type="Proteomes" id="UP000515154">
    <property type="component" value="Linkage group LG25"/>
</dbReference>
<comment type="subunit">
    <text evidence="2">Homodimer; disulfide-linked.</text>
</comment>
<dbReference type="Pfam" id="PF03298">
    <property type="entry name" value="Stanniocalcin"/>
    <property type="match status" value="1"/>
</dbReference>
<feature type="signal peptide" evidence="5">
    <location>
        <begin position="1"/>
        <end position="18"/>
    </location>
</feature>
<dbReference type="RefSeq" id="XP_036369332.1">
    <property type="nucleotide sequence ID" value="XM_036513439.1"/>
</dbReference>
<evidence type="ECO:0000256" key="2">
    <source>
        <dbReference type="ARBA" id="ARBA00011748"/>
    </source>
</evidence>
<dbReference type="KEGG" id="osn:118767950"/>
<dbReference type="AlphaFoldDB" id="A0A7E6FR45"/>
<keyword evidence="4" id="KW-1015">Disulfide bond</keyword>
<evidence type="ECO:0000256" key="3">
    <source>
        <dbReference type="ARBA" id="ARBA00022702"/>
    </source>
</evidence>
<accession>A0A7E6FR45</accession>
<evidence type="ECO:0000256" key="1">
    <source>
        <dbReference type="ARBA" id="ARBA00008693"/>
    </source>
</evidence>
<dbReference type="GO" id="GO:0005615">
    <property type="term" value="C:extracellular space"/>
    <property type="evidence" value="ECO:0007669"/>
    <property type="project" value="TreeGrafter"/>
</dbReference>
<sequence length="195" mass="22968">MWRFLAVLLMSFVLAIKGFYFHTELNPDRVIKAKAEVTPECLKYSENIDCRFYECLDKRYPCHKEHMGMENPYKHCKEDVAVAKTLNDVGKIWMDSIIKCFMTKMAEIYKAETIDCTTVVDKVKDIQRHCYISNDFCGVGWDNRHVLWKMFERKVTETKQEYYIQLWKNLGMMSSKCTSENAPKLTAWINAKTGQ</sequence>
<gene>
    <name evidence="7" type="primary">LOC118767950</name>
</gene>
<dbReference type="InterPro" id="IPR004978">
    <property type="entry name" value="Stanniocalcin"/>
</dbReference>
<evidence type="ECO:0000256" key="5">
    <source>
        <dbReference type="SAM" id="SignalP"/>
    </source>
</evidence>
<name>A0A7E6FR45_9MOLL</name>
<dbReference type="PANTHER" id="PTHR11245">
    <property type="entry name" value="STANNIOCALCIN"/>
    <property type="match status" value="1"/>
</dbReference>
<feature type="chain" id="PRO_5028956894" evidence="5">
    <location>
        <begin position="19"/>
        <end position="195"/>
    </location>
</feature>
<keyword evidence="3" id="KW-0372">Hormone</keyword>
<protein>
    <submittedName>
        <fullName evidence="7">Uncharacterized protein LOC118767950</fullName>
    </submittedName>
</protein>